<dbReference type="InterPro" id="IPR016181">
    <property type="entry name" value="Acyl_CoA_acyltransferase"/>
</dbReference>
<gene>
    <name evidence="3" type="ORF">L21_1281</name>
    <name evidence="2" type="ORF">MchiMG62_04310</name>
</gene>
<name>A0A1M4MKL1_9EURY</name>
<keyword evidence="3" id="KW-0808">Transferase</keyword>
<evidence type="ECO:0000313" key="3">
    <source>
        <dbReference type="EMBL" id="SCL75382.1"/>
    </source>
</evidence>
<proteinExistence type="predicted"/>
<dbReference type="STRING" id="118126.L21_1281"/>
<dbReference type="Pfam" id="PF00583">
    <property type="entry name" value="Acetyltransf_1"/>
    <property type="match status" value="1"/>
</dbReference>
<accession>A0A1M4MKL1</accession>
<dbReference type="Proteomes" id="UP000824969">
    <property type="component" value="Chromosome"/>
</dbReference>
<dbReference type="PROSITE" id="PS51186">
    <property type="entry name" value="GNAT"/>
    <property type="match status" value="1"/>
</dbReference>
<dbReference type="EMBL" id="FMID01000029">
    <property type="protein sequence ID" value="SCL75382.1"/>
    <property type="molecule type" value="Genomic_DNA"/>
</dbReference>
<reference evidence="3 4" key="1">
    <citation type="submission" date="2016-08" db="EMBL/GenBank/DDBJ databases">
        <authorList>
            <person name="Seilhamer J.J."/>
        </authorList>
    </citation>
    <scope>NUCLEOTIDE SEQUENCE [LARGE SCALE GENOMIC DNA]</scope>
    <source>
        <strain evidence="3">L21-II-0</strain>
    </source>
</reference>
<evidence type="ECO:0000259" key="1">
    <source>
        <dbReference type="PROSITE" id="PS51186"/>
    </source>
</evidence>
<dbReference type="OrthoDB" id="43754at2157"/>
<evidence type="ECO:0000313" key="2">
    <source>
        <dbReference type="EMBL" id="BBL67250.1"/>
    </source>
</evidence>
<sequence length="194" mass="22880">MAREDTIDRRIYIERDGTTLLYAEPSDRRFIYEMAFEDPGIWRSMLEKKDDFDWSELRDEEEQFFGSVPGKSKYLLIRYQGEIVGTISHTHNDGRIENLELDMWLRSEKYTGRGIGSAVIAMLIDRLVEEHGIRTFIIRPWVKNSRAVRAYEKCGFRRRNDFDPADYYGTYLERYGEGDYGRLETANMVLEVGC</sequence>
<dbReference type="AlphaFoldDB" id="A0A1M4MKL1"/>
<dbReference type="GO" id="GO:0016747">
    <property type="term" value="F:acyltransferase activity, transferring groups other than amino-acyl groups"/>
    <property type="evidence" value="ECO:0007669"/>
    <property type="project" value="InterPro"/>
</dbReference>
<evidence type="ECO:0000313" key="4">
    <source>
        <dbReference type="Proteomes" id="UP000184671"/>
    </source>
</evidence>
<reference evidence="2 5" key="2">
    <citation type="submission" date="2019-06" db="EMBL/GenBank/DDBJ databases">
        <title>Complete genome sequence of Methanoculleus chikugoensis strain MG62.</title>
        <authorList>
            <person name="Asakawa S."/>
            <person name="Dianou D."/>
        </authorList>
    </citation>
    <scope>NUCLEOTIDE SEQUENCE [LARGE SCALE GENOMIC DNA]</scope>
    <source>
        <strain evidence="2 5">MG62</strain>
    </source>
</reference>
<dbReference type="EMBL" id="AP019781">
    <property type="protein sequence ID" value="BBL67250.1"/>
    <property type="molecule type" value="Genomic_DNA"/>
</dbReference>
<dbReference type="CDD" id="cd04301">
    <property type="entry name" value="NAT_SF"/>
    <property type="match status" value="1"/>
</dbReference>
<dbReference type="SUPFAM" id="SSF55729">
    <property type="entry name" value="Acyl-CoA N-acyltransferases (Nat)"/>
    <property type="match status" value="1"/>
</dbReference>
<feature type="domain" description="N-acetyltransferase" evidence="1">
    <location>
        <begin position="18"/>
        <end position="177"/>
    </location>
</feature>
<dbReference type="Gene3D" id="3.40.630.30">
    <property type="match status" value="1"/>
</dbReference>
<dbReference type="RefSeq" id="WP_074369651.1">
    <property type="nucleotide sequence ID" value="NZ_AP019781.1"/>
</dbReference>
<keyword evidence="5" id="KW-1185">Reference proteome</keyword>
<dbReference type="GeneID" id="66129932"/>
<evidence type="ECO:0000313" key="5">
    <source>
        <dbReference type="Proteomes" id="UP000824969"/>
    </source>
</evidence>
<dbReference type="Proteomes" id="UP000184671">
    <property type="component" value="Unassembled WGS sequence"/>
</dbReference>
<protein>
    <submittedName>
        <fullName evidence="3">Acetyltransferase (GNAT) family protein</fullName>
    </submittedName>
    <submittedName>
        <fullName evidence="2">N-acetyltransferase</fullName>
    </submittedName>
</protein>
<organism evidence="3 4">
    <name type="scientific">Methanoculleus chikugoensis</name>
    <dbReference type="NCBI Taxonomy" id="118126"/>
    <lineage>
        <taxon>Archaea</taxon>
        <taxon>Methanobacteriati</taxon>
        <taxon>Methanobacteriota</taxon>
        <taxon>Stenosarchaea group</taxon>
        <taxon>Methanomicrobia</taxon>
        <taxon>Methanomicrobiales</taxon>
        <taxon>Methanomicrobiaceae</taxon>
        <taxon>Methanoculleus</taxon>
    </lineage>
</organism>
<dbReference type="InterPro" id="IPR000182">
    <property type="entry name" value="GNAT_dom"/>
</dbReference>